<dbReference type="InterPro" id="IPR050679">
    <property type="entry name" value="Bact_HTH_transcr_reg"/>
</dbReference>
<evidence type="ECO:0000256" key="2">
    <source>
        <dbReference type="ARBA" id="ARBA00023125"/>
    </source>
</evidence>
<keyword evidence="6" id="KW-1185">Reference proteome</keyword>
<comment type="caution">
    <text evidence="5">The sequence shown here is derived from an EMBL/GenBank/DDBJ whole genome shotgun (WGS) entry which is preliminary data.</text>
</comment>
<dbReference type="Gene3D" id="1.10.10.10">
    <property type="entry name" value="Winged helix-like DNA-binding domain superfamily/Winged helix DNA-binding domain"/>
    <property type="match status" value="1"/>
</dbReference>
<dbReference type="RefSeq" id="WP_039232432.1">
    <property type="nucleotide sequence ID" value="NZ_JWIQ02000004.1"/>
</dbReference>
<dbReference type="SUPFAM" id="SSF46785">
    <property type="entry name" value="Winged helix' DNA-binding domain"/>
    <property type="match status" value="1"/>
</dbReference>
<evidence type="ECO:0000313" key="6">
    <source>
        <dbReference type="Proteomes" id="UP000031563"/>
    </source>
</evidence>
<keyword evidence="3" id="KW-0804">Transcription</keyword>
<dbReference type="GO" id="GO:0045892">
    <property type="term" value="P:negative regulation of DNA-templated transcription"/>
    <property type="evidence" value="ECO:0007669"/>
    <property type="project" value="TreeGrafter"/>
</dbReference>
<dbReference type="PROSITE" id="PS50949">
    <property type="entry name" value="HTH_GNTR"/>
    <property type="match status" value="1"/>
</dbReference>
<evidence type="ECO:0000259" key="4">
    <source>
        <dbReference type="PROSITE" id="PS50949"/>
    </source>
</evidence>
<proteinExistence type="predicted"/>
<accession>A0A0F5IAC3</accession>
<dbReference type="CDD" id="cd07377">
    <property type="entry name" value="WHTH_GntR"/>
    <property type="match status" value="1"/>
</dbReference>
<evidence type="ECO:0000256" key="1">
    <source>
        <dbReference type="ARBA" id="ARBA00023015"/>
    </source>
</evidence>
<accession>A0A0F5I0L7</accession>
<dbReference type="EMBL" id="JWIR02000012">
    <property type="protein sequence ID" value="KKB42486.1"/>
    <property type="molecule type" value="Genomic_DNA"/>
</dbReference>
<name>A0A0F5I0L7_BACTR</name>
<organism evidence="5 6">
    <name type="scientific">Bacillus thermotolerans</name>
    <name type="common">Quasibacillus thermotolerans</name>
    <dbReference type="NCBI Taxonomy" id="1221996"/>
    <lineage>
        <taxon>Bacteria</taxon>
        <taxon>Bacillati</taxon>
        <taxon>Bacillota</taxon>
        <taxon>Bacilli</taxon>
        <taxon>Bacillales</taxon>
        <taxon>Bacillaceae</taxon>
        <taxon>Bacillus</taxon>
    </lineage>
</organism>
<dbReference type="InterPro" id="IPR036388">
    <property type="entry name" value="WH-like_DNA-bd_sf"/>
</dbReference>
<dbReference type="STRING" id="1221996.QY95_00335"/>
<keyword evidence="1" id="KW-0805">Transcription regulation</keyword>
<sequence length="241" mass="27330">MEKLNPKNPIPLHIQLRDKIEGLIKEGYYQTKIPSERELMEEYDVSRSTVREAVSHLAREGIVEKVHGKGTFISSRAIQDWLSSLTSTTETIRNMGMTPGAKLVDHGTIIPPNDIIAATGLKEAYFIKRIRYANDIPLAIELQYYPMEIGEKLAELDIDEGTLFDLIEKDLGIVFKEAEQLITSGFLAPEDARLLGISETFSVLNTERKLVDQADRLIEYYVASFRADMYSFRIKLSKKSS</sequence>
<reference evidence="5" key="1">
    <citation type="submission" date="2015-02" db="EMBL/GenBank/DDBJ databases">
        <title>Genome Assembly of Bacillaceae bacterium MTCC 8252.</title>
        <authorList>
            <person name="Verma A."/>
            <person name="Khatri I."/>
            <person name="Mual P."/>
            <person name="Subramanian S."/>
            <person name="Krishnamurthi S."/>
        </authorList>
    </citation>
    <scope>NUCLEOTIDE SEQUENCE [LARGE SCALE GENOMIC DNA]</scope>
    <source>
        <strain evidence="5">MTCC 8252</strain>
    </source>
</reference>
<dbReference type="PANTHER" id="PTHR44846:SF1">
    <property type="entry name" value="MANNOSYL-D-GLYCERATE TRANSPORT_METABOLISM SYSTEM REPRESSOR MNGR-RELATED"/>
    <property type="match status" value="1"/>
</dbReference>
<dbReference type="Pfam" id="PF07702">
    <property type="entry name" value="UTRA"/>
    <property type="match status" value="1"/>
</dbReference>
<dbReference type="SMART" id="SM00345">
    <property type="entry name" value="HTH_GNTR"/>
    <property type="match status" value="1"/>
</dbReference>
<dbReference type="GO" id="GO:0003700">
    <property type="term" value="F:DNA-binding transcription factor activity"/>
    <property type="evidence" value="ECO:0007669"/>
    <property type="project" value="InterPro"/>
</dbReference>
<dbReference type="InterPro" id="IPR011663">
    <property type="entry name" value="UTRA"/>
</dbReference>
<dbReference type="SUPFAM" id="SSF64288">
    <property type="entry name" value="Chorismate lyase-like"/>
    <property type="match status" value="1"/>
</dbReference>
<dbReference type="Proteomes" id="UP000031563">
    <property type="component" value="Unassembled WGS sequence"/>
</dbReference>
<dbReference type="Gene3D" id="3.40.1410.10">
    <property type="entry name" value="Chorismate lyase-like"/>
    <property type="match status" value="1"/>
</dbReference>
<evidence type="ECO:0000313" key="5">
    <source>
        <dbReference type="EMBL" id="KKB42486.1"/>
    </source>
</evidence>
<dbReference type="SMART" id="SM00866">
    <property type="entry name" value="UTRA"/>
    <property type="match status" value="1"/>
</dbReference>
<dbReference type="InterPro" id="IPR028978">
    <property type="entry name" value="Chorismate_lyase_/UTRA_dom_sf"/>
</dbReference>
<dbReference type="GO" id="GO:0003677">
    <property type="term" value="F:DNA binding"/>
    <property type="evidence" value="ECO:0007669"/>
    <property type="project" value="UniProtKB-KW"/>
</dbReference>
<dbReference type="PRINTS" id="PR00035">
    <property type="entry name" value="HTHGNTR"/>
</dbReference>
<evidence type="ECO:0000256" key="3">
    <source>
        <dbReference type="ARBA" id="ARBA00023163"/>
    </source>
</evidence>
<gene>
    <name evidence="5" type="ORF">QY95_00335</name>
</gene>
<feature type="domain" description="HTH gntR-type" evidence="4">
    <location>
        <begin position="10"/>
        <end position="76"/>
    </location>
</feature>
<dbReference type="PANTHER" id="PTHR44846">
    <property type="entry name" value="MANNOSYL-D-GLYCERATE TRANSPORT/METABOLISM SYSTEM REPRESSOR MNGR-RELATED"/>
    <property type="match status" value="1"/>
</dbReference>
<dbReference type="Pfam" id="PF00392">
    <property type="entry name" value="GntR"/>
    <property type="match status" value="1"/>
</dbReference>
<dbReference type="OrthoDB" id="9815017at2"/>
<dbReference type="AlphaFoldDB" id="A0A0F5I0L7"/>
<keyword evidence="2" id="KW-0238">DNA-binding</keyword>
<protein>
    <submittedName>
        <fullName evidence="5">Transcriptional regulator of N-Acetylglucosamine utilization, GntR family</fullName>
    </submittedName>
</protein>
<dbReference type="InterPro" id="IPR000524">
    <property type="entry name" value="Tscrpt_reg_HTH_GntR"/>
</dbReference>
<dbReference type="InterPro" id="IPR036390">
    <property type="entry name" value="WH_DNA-bd_sf"/>
</dbReference>